<dbReference type="GO" id="GO:0008270">
    <property type="term" value="F:zinc ion binding"/>
    <property type="evidence" value="ECO:0007669"/>
    <property type="project" value="TreeGrafter"/>
</dbReference>
<evidence type="ECO:0000313" key="15">
    <source>
        <dbReference type="EMBL" id="OJJ76859.1"/>
    </source>
</evidence>
<keyword evidence="5" id="KW-0479">Metal-binding</keyword>
<dbReference type="PANTHER" id="PTHR11271:SF6">
    <property type="entry name" value="GUANINE DEAMINASE"/>
    <property type="match status" value="1"/>
</dbReference>
<dbReference type="GO" id="GO:0046098">
    <property type="term" value="P:guanine metabolic process"/>
    <property type="evidence" value="ECO:0007669"/>
    <property type="project" value="TreeGrafter"/>
</dbReference>
<dbReference type="EC" id="3.5.4.3" evidence="4"/>
<keyword evidence="13" id="KW-0812">Transmembrane</keyword>
<evidence type="ECO:0000256" key="4">
    <source>
        <dbReference type="ARBA" id="ARBA00012781"/>
    </source>
</evidence>
<dbReference type="FunFam" id="3.20.20.140:FF:000022">
    <property type="entry name" value="Guanine deaminase"/>
    <property type="match status" value="1"/>
</dbReference>
<dbReference type="SUPFAM" id="SSF51556">
    <property type="entry name" value="Metallo-dependent hydrolases"/>
    <property type="match status" value="1"/>
</dbReference>
<comment type="catalytic activity">
    <reaction evidence="8">
        <text>guanine + H2O + H(+) = xanthine + NH4(+)</text>
        <dbReference type="Rhea" id="RHEA:14665"/>
        <dbReference type="ChEBI" id="CHEBI:15377"/>
        <dbReference type="ChEBI" id="CHEBI:15378"/>
        <dbReference type="ChEBI" id="CHEBI:16235"/>
        <dbReference type="ChEBI" id="CHEBI:17712"/>
        <dbReference type="ChEBI" id="CHEBI:28938"/>
        <dbReference type="EC" id="3.5.4.3"/>
    </reaction>
</comment>
<evidence type="ECO:0000313" key="16">
    <source>
        <dbReference type="Proteomes" id="UP000184499"/>
    </source>
</evidence>
<dbReference type="PANTHER" id="PTHR11271">
    <property type="entry name" value="GUANINE DEAMINASE"/>
    <property type="match status" value="1"/>
</dbReference>
<dbReference type="SUPFAM" id="SSF51338">
    <property type="entry name" value="Composite domain of metallo-dependent hydrolases"/>
    <property type="match status" value="1"/>
</dbReference>
<evidence type="ECO:0000256" key="1">
    <source>
        <dbReference type="ARBA" id="ARBA00001947"/>
    </source>
</evidence>
<evidence type="ECO:0000256" key="9">
    <source>
        <dbReference type="ARBA" id="ARBA00056079"/>
    </source>
</evidence>
<dbReference type="InterPro" id="IPR051607">
    <property type="entry name" value="Metallo-dep_hydrolases"/>
</dbReference>
<keyword evidence="13" id="KW-1133">Transmembrane helix</keyword>
<dbReference type="InterPro" id="IPR032466">
    <property type="entry name" value="Metal_Hydrolase"/>
</dbReference>
<evidence type="ECO:0000259" key="14">
    <source>
        <dbReference type="Pfam" id="PF01979"/>
    </source>
</evidence>
<dbReference type="Gene3D" id="3.20.20.140">
    <property type="entry name" value="Metal-dependent hydrolases"/>
    <property type="match status" value="1"/>
</dbReference>
<proteinExistence type="inferred from homology"/>
<evidence type="ECO:0000256" key="10">
    <source>
        <dbReference type="ARBA" id="ARBA00069860"/>
    </source>
</evidence>
<evidence type="ECO:0000256" key="2">
    <source>
        <dbReference type="ARBA" id="ARBA00004984"/>
    </source>
</evidence>
<dbReference type="Pfam" id="PF01979">
    <property type="entry name" value="Amidohydro_1"/>
    <property type="match status" value="1"/>
</dbReference>
<feature type="domain" description="Amidohydrolase-related" evidence="14">
    <location>
        <begin position="97"/>
        <end position="511"/>
    </location>
</feature>
<sequence>MSPKYTLFVGTFIQLPRVKSPEGHKLAITRGALWVSTADGTIQGFDWTIANEKDLQRFLRQKKWTVVDDNDKNGHKARHGEKVTLVVAREEENEFFFPGFIDTHIHAPQYPNSGLFGDAGLLHWLQNYTFPIEASFGSSKFPSIPPPNAYRVYNQVIARTLANGTTCASYFATLHVPATNLLASLCHARGQRALIGRVCMDRPSQCPDTLRDESPDLAIQKTEASITHIHTLDPSGSLIHPIITPRFAPSCTPRSLGKLSKLAASYSPPLHIQTHLSENLDELKLVHDLYPESKDYTSVYNYFGLLTPRTILAHGVHLSDDERAMIADNDAKLSHCPASNSALGSGICEVRKAIDAGITVGLGTDVSGGYSPSILETVRQACLVSRLLPHMAPKEKKKSSTDGDDGDDSGDNVPREVLSIEEALYLATRGGAAVVDMADQIGGFDKGMMWDAQMVKLGKFNPAGRWGSTGGVESAVDIFDEKQKWEEKVHKWVWNGDSRNVRMVWVGGRLVHRVWEEGEKGGREKGGWMRWVLGVVGVGALGYVAVRRLGGVDRS</sequence>
<dbReference type="GO" id="GO:0008892">
    <property type="term" value="F:guanine deaminase activity"/>
    <property type="evidence" value="ECO:0007669"/>
    <property type="project" value="UniProtKB-EC"/>
</dbReference>
<evidence type="ECO:0000256" key="3">
    <source>
        <dbReference type="ARBA" id="ARBA00006745"/>
    </source>
</evidence>
<evidence type="ECO:0000256" key="5">
    <source>
        <dbReference type="ARBA" id="ARBA00022723"/>
    </source>
</evidence>
<protein>
    <recommendedName>
        <fullName evidence="10">Probable guanine deaminase</fullName>
        <ecNumber evidence="4">3.5.4.3</ecNumber>
    </recommendedName>
    <alternativeName>
        <fullName evidence="11">Guanine aminohydrolase</fullName>
    </alternativeName>
</protein>
<keyword evidence="6" id="KW-0378">Hydrolase</keyword>
<evidence type="ECO:0000256" key="8">
    <source>
        <dbReference type="ARBA" id="ARBA00051148"/>
    </source>
</evidence>
<dbReference type="InterPro" id="IPR006680">
    <property type="entry name" value="Amidohydro-rel"/>
</dbReference>
<evidence type="ECO:0000256" key="7">
    <source>
        <dbReference type="ARBA" id="ARBA00022833"/>
    </source>
</evidence>
<dbReference type="RefSeq" id="XP_067484106.1">
    <property type="nucleotide sequence ID" value="XM_067616810.1"/>
</dbReference>
<dbReference type="Proteomes" id="UP000184499">
    <property type="component" value="Unassembled WGS sequence"/>
</dbReference>
<dbReference type="VEuPathDB" id="FungiDB:ASPBRDRAFT_114296"/>
<dbReference type="GeneID" id="93569298"/>
<feature type="region of interest" description="Disordered" evidence="12">
    <location>
        <begin position="392"/>
        <end position="413"/>
    </location>
</feature>
<feature type="compositionally biased region" description="Basic and acidic residues" evidence="12">
    <location>
        <begin position="392"/>
        <end position="401"/>
    </location>
</feature>
<evidence type="ECO:0000256" key="12">
    <source>
        <dbReference type="SAM" id="MobiDB-lite"/>
    </source>
</evidence>
<keyword evidence="7" id="KW-0862">Zinc</keyword>
<name>A0A1L9UZ88_ASPBC</name>
<evidence type="ECO:0000256" key="13">
    <source>
        <dbReference type="SAM" id="Phobius"/>
    </source>
</evidence>
<evidence type="ECO:0000256" key="11">
    <source>
        <dbReference type="ARBA" id="ARBA00083147"/>
    </source>
</evidence>
<dbReference type="GO" id="GO:0005829">
    <property type="term" value="C:cytosol"/>
    <property type="evidence" value="ECO:0007669"/>
    <property type="project" value="TreeGrafter"/>
</dbReference>
<comment type="cofactor">
    <cofactor evidence="1">
        <name>Zn(2+)</name>
        <dbReference type="ChEBI" id="CHEBI:29105"/>
    </cofactor>
</comment>
<dbReference type="STRING" id="767769.A0A1L9UZ88"/>
<comment type="pathway">
    <text evidence="2">Purine metabolism; guanine degradation; xanthine from guanine: step 1/1.</text>
</comment>
<keyword evidence="13" id="KW-0472">Membrane</keyword>
<comment type="similarity">
    <text evidence="3">Belongs to the metallo-dependent hydrolases superfamily. ATZ/TRZ family.</text>
</comment>
<keyword evidence="16" id="KW-1185">Reference proteome</keyword>
<dbReference type="EMBL" id="KV878679">
    <property type="protein sequence ID" value="OJJ76859.1"/>
    <property type="molecule type" value="Genomic_DNA"/>
</dbReference>
<organism evidence="15 16">
    <name type="scientific">Aspergillus brasiliensis (strain CBS 101740 / IMI 381727 / IBT 21946)</name>
    <dbReference type="NCBI Taxonomy" id="767769"/>
    <lineage>
        <taxon>Eukaryota</taxon>
        <taxon>Fungi</taxon>
        <taxon>Dikarya</taxon>
        <taxon>Ascomycota</taxon>
        <taxon>Pezizomycotina</taxon>
        <taxon>Eurotiomycetes</taxon>
        <taxon>Eurotiomycetidae</taxon>
        <taxon>Eurotiales</taxon>
        <taxon>Aspergillaceae</taxon>
        <taxon>Aspergillus</taxon>
        <taxon>Aspergillus subgen. Circumdati</taxon>
    </lineage>
</organism>
<feature type="transmembrane region" description="Helical" evidence="13">
    <location>
        <begin position="528"/>
        <end position="546"/>
    </location>
</feature>
<dbReference type="Gene3D" id="2.30.40.10">
    <property type="entry name" value="Urease, subunit C, domain 1"/>
    <property type="match status" value="1"/>
</dbReference>
<dbReference type="OMA" id="CVHMNDS"/>
<dbReference type="OrthoDB" id="194468at2759"/>
<reference evidence="16" key="1">
    <citation type="journal article" date="2017" name="Genome Biol.">
        <title>Comparative genomics reveals high biological diversity and specific adaptations in the industrially and medically important fungal genus Aspergillus.</title>
        <authorList>
            <person name="de Vries R.P."/>
            <person name="Riley R."/>
            <person name="Wiebenga A."/>
            <person name="Aguilar-Osorio G."/>
            <person name="Amillis S."/>
            <person name="Uchima C.A."/>
            <person name="Anderluh G."/>
            <person name="Asadollahi M."/>
            <person name="Askin M."/>
            <person name="Barry K."/>
            <person name="Battaglia E."/>
            <person name="Bayram O."/>
            <person name="Benocci T."/>
            <person name="Braus-Stromeyer S.A."/>
            <person name="Caldana C."/>
            <person name="Canovas D."/>
            <person name="Cerqueira G.C."/>
            <person name="Chen F."/>
            <person name="Chen W."/>
            <person name="Choi C."/>
            <person name="Clum A."/>
            <person name="Dos Santos R.A."/>
            <person name="Damasio A.R."/>
            <person name="Diallinas G."/>
            <person name="Emri T."/>
            <person name="Fekete E."/>
            <person name="Flipphi M."/>
            <person name="Freyberg S."/>
            <person name="Gallo A."/>
            <person name="Gournas C."/>
            <person name="Habgood R."/>
            <person name="Hainaut M."/>
            <person name="Harispe M.L."/>
            <person name="Henrissat B."/>
            <person name="Hilden K.S."/>
            <person name="Hope R."/>
            <person name="Hossain A."/>
            <person name="Karabika E."/>
            <person name="Karaffa L."/>
            <person name="Karanyi Z."/>
            <person name="Krasevec N."/>
            <person name="Kuo A."/>
            <person name="Kusch H."/>
            <person name="LaButti K."/>
            <person name="Lagendijk E.L."/>
            <person name="Lapidus A."/>
            <person name="Levasseur A."/>
            <person name="Lindquist E."/>
            <person name="Lipzen A."/>
            <person name="Logrieco A.F."/>
            <person name="MacCabe A."/>
            <person name="Maekelae M.R."/>
            <person name="Malavazi I."/>
            <person name="Melin P."/>
            <person name="Meyer V."/>
            <person name="Mielnichuk N."/>
            <person name="Miskei M."/>
            <person name="Molnar A.P."/>
            <person name="Mule G."/>
            <person name="Ngan C.Y."/>
            <person name="Orejas M."/>
            <person name="Orosz E."/>
            <person name="Ouedraogo J.P."/>
            <person name="Overkamp K.M."/>
            <person name="Park H.-S."/>
            <person name="Perrone G."/>
            <person name="Piumi F."/>
            <person name="Punt P.J."/>
            <person name="Ram A.F."/>
            <person name="Ramon A."/>
            <person name="Rauscher S."/>
            <person name="Record E."/>
            <person name="Riano-Pachon D.M."/>
            <person name="Robert V."/>
            <person name="Roehrig J."/>
            <person name="Ruller R."/>
            <person name="Salamov A."/>
            <person name="Salih N.S."/>
            <person name="Samson R.A."/>
            <person name="Sandor E."/>
            <person name="Sanguinetti M."/>
            <person name="Schuetze T."/>
            <person name="Sepcic K."/>
            <person name="Shelest E."/>
            <person name="Sherlock G."/>
            <person name="Sophianopoulou V."/>
            <person name="Squina F.M."/>
            <person name="Sun H."/>
            <person name="Susca A."/>
            <person name="Todd R.B."/>
            <person name="Tsang A."/>
            <person name="Unkles S.E."/>
            <person name="van de Wiele N."/>
            <person name="van Rossen-Uffink D."/>
            <person name="Oliveira J.V."/>
            <person name="Vesth T.C."/>
            <person name="Visser J."/>
            <person name="Yu J.-H."/>
            <person name="Zhou M."/>
            <person name="Andersen M.R."/>
            <person name="Archer D.B."/>
            <person name="Baker S.E."/>
            <person name="Benoit I."/>
            <person name="Brakhage A.A."/>
            <person name="Braus G.H."/>
            <person name="Fischer R."/>
            <person name="Frisvad J.C."/>
            <person name="Goldman G.H."/>
            <person name="Houbraken J."/>
            <person name="Oakley B."/>
            <person name="Pocsi I."/>
            <person name="Scazzocchio C."/>
            <person name="Seiboth B."/>
            <person name="vanKuyk P.A."/>
            <person name="Wortman J."/>
            <person name="Dyer P.S."/>
            <person name="Grigoriev I.V."/>
        </authorList>
    </citation>
    <scope>NUCLEOTIDE SEQUENCE [LARGE SCALE GENOMIC DNA]</scope>
    <source>
        <strain evidence="16">CBS 101740 / IMI 381727 / IBT 21946</strain>
    </source>
</reference>
<evidence type="ECO:0000256" key="6">
    <source>
        <dbReference type="ARBA" id="ARBA00022801"/>
    </source>
</evidence>
<gene>
    <name evidence="15" type="ORF">ASPBRDRAFT_114296</name>
</gene>
<accession>A0A1L9UZ88</accession>
<comment type="function">
    <text evidence="9">Catalyzes the hydrolytic deamination of guanine, producing xanthine and ammonia.</text>
</comment>
<dbReference type="AlphaFoldDB" id="A0A1L9UZ88"/>
<dbReference type="InterPro" id="IPR011059">
    <property type="entry name" value="Metal-dep_hydrolase_composite"/>
</dbReference>